<keyword evidence="2" id="KW-1185">Reference proteome</keyword>
<organism evidence="1 2">
    <name type="scientific">Enterobacter phage Ec_L1</name>
    <dbReference type="NCBI Taxonomy" id="2070180"/>
    <lineage>
        <taxon>Viruses</taxon>
        <taxon>Duplodnaviria</taxon>
        <taxon>Heunggongvirae</taxon>
        <taxon>Uroviricota</taxon>
        <taxon>Caudoviricetes</taxon>
        <taxon>Drexlerviridae</taxon>
        <taxon>Eclunavirus</taxon>
        <taxon>Eclunavirus EcL1</taxon>
    </lineage>
</organism>
<protein>
    <submittedName>
        <fullName evidence="1">Uncharacterized protein</fullName>
    </submittedName>
</protein>
<dbReference type="OrthoDB" id="14789at10239"/>
<reference evidence="1 2" key="1">
    <citation type="submission" date="2017-12" db="EMBL/GenBank/DDBJ databases">
        <title>Genomic analysis of a novel phage Ec_L1 lytic to Enterobacter cloacae.</title>
        <authorList>
            <person name="Li Z."/>
            <person name="Ren H."/>
            <person name="Xu Y."/>
        </authorList>
    </citation>
    <scope>NUCLEOTIDE SEQUENCE [LARGE SCALE GENOMIC DNA]</scope>
</reference>
<dbReference type="EMBL" id="MG732930">
    <property type="protein sequence ID" value="AUV57181.1"/>
    <property type="molecule type" value="Genomic_DNA"/>
</dbReference>
<dbReference type="Proteomes" id="UP000241856">
    <property type="component" value="Segment"/>
</dbReference>
<proteinExistence type="predicted"/>
<gene>
    <name evidence="1" type="ORF">Ec67</name>
</gene>
<name>A0A2P0W9Y6_9CAUD</name>
<evidence type="ECO:0000313" key="1">
    <source>
        <dbReference type="EMBL" id="AUV57181.1"/>
    </source>
</evidence>
<sequence>MNYKHIQKMATAGINRFSDDNGWFDIIISGGGKKVIGGKEVVIPEERSVIKGAVRDVNDRDVNGDSIRAGDKRGFFTCDQEIKQGMRIIIDGEAYTVVNARPIKPTGTVVAYRPILRRVAVANG</sequence>
<evidence type="ECO:0000313" key="2">
    <source>
        <dbReference type="Proteomes" id="UP000241856"/>
    </source>
</evidence>
<accession>A0A2P0W9Y6</accession>